<sequence length="220" mass="23459">MSSAIARSSNALAVLRSGRMEVPHLRYRLDEAEWAAFARALETPAGAGTPPVVVLGLWSDTTDLHALVMDQYATMAIATVALQNGRYLALSPWAPEAAVHERIVGDLWGAEAMEARDTRPWLDHGAWPVIWPCAARPVPRTGAAEAFEFREPVPLGGKGGEALLIGPVTGRPEAPALLRAGVIGRHVRHAEWRGGYAHAGLLARMGGMSVGEAARLAGRL</sequence>
<comment type="caution">
    <text evidence="1">The sequence shown here is derived from an EMBL/GenBank/DDBJ whole genome shotgun (WGS) entry which is preliminary data.</text>
</comment>
<proteinExistence type="predicted"/>
<dbReference type="InterPro" id="IPR052197">
    <property type="entry name" value="ComplexI_49kDa-like"/>
</dbReference>
<reference evidence="1 2" key="1">
    <citation type="submission" date="2020-06" db="EMBL/GenBank/DDBJ databases">
        <title>Description of novel acetic acid bacteria.</title>
        <authorList>
            <person name="Sombolestani A."/>
        </authorList>
    </citation>
    <scope>NUCLEOTIDE SEQUENCE [LARGE SCALE GENOMIC DNA]</scope>
    <source>
        <strain evidence="1 2">LMG 27010</strain>
    </source>
</reference>
<name>A0A850PK99_9PROT</name>
<accession>A0A850PK99</accession>
<evidence type="ECO:0000313" key="1">
    <source>
        <dbReference type="EMBL" id="NVN42192.1"/>
    </source>
</evidence>
<evidence type="ECO:0000313" key="2">
    <source>
        <dbReference type="Proteomes" id="UP000585665"/>
    </source>
</evidence>
<keyword evidence="2" id="KW-1185">Reference proteome</keyword>
<dbReference type="AlphaFoldDB" id="A0A850PK99"/>
<dbReference type="PANTHER" id="PTHR43485:SF1">
    <property type="entry name" value="FORMATE HYDROGENLYASE SUBUNIT 5-RELATED"/>
    <property type="match status" value="1"/>
</dbReference>
<dbReference type="Proteomes" id="UP000585665">
    <property type="component" value="Unassembled WGS sequence"/>
</dbReference>
<dbReference type="EMBL" id="JABXXR010000317">
    <property type="protein sequence ID" value="NVN42192.1"/>
    <property type="molecule type" value="Genomic_DNA"/>
</dbReference>
<protein>
    <submittedName>
        <fullName evidence="1">Ni Fe-hydrogenase III large subunit-like protein</fullName>
    </submittedName>
</protein>
<dbReference type="PANTHER" id="PTHR43485">
    <property type="entry name" value="HYDROGENASE-4 COMPONENT G"/>
    <property type="match status" value="1"/>
</dbReference>
<organism evidence="1 2">
    <name type="scientific">Ameyamaea chiangmaiensis</name>
    <dbReference type="NCBI Taxonomy" id="442969"/>
    <lineage>
        <taxon>Bacteria</taxon>
        <taxon>Pseudomonadati</taxon>
        <taxon>Pseudomonadota</taxon>
        <taxon>Alphaproteobacteria</taxon>
        <taxon>Acetobacterales</taxon>
        <taxon>Acetobacteraceae</taxon>
        <taxon>Ameyamaea</taxon>
    </lineage>
</organism>
<feature type="non-terminal residue" evidence="1">
    <location>
        <position position="220"/>
    </location>
</feature>
<dbReference type="InterPro" id="IPR037232">
    <property type="entry name" value="NADH_quin_OxRdtase_su_C/D-like"/>
</dbReference>
<dbReference type="SUPFAM" id="SSF143243">
    <property type="entry name" value="Nqo5-like"/>
    <property type="match status" value="1"/>
</dbReference>
<gene>
    <name evidence="1" type="ORF">HUK82_16730</name>
</gene>